<proteinExistence type="predicted"/>
<keyword evidence="2" id="KW-1185">Reference proteome</keyword>
<accession>A0A2T5B1A4</accession>
<evidence type="ECO:0000313" key="1">
    <source>
        <dbReference type="EMBL" id="PTM92762.1"/>
    </source>
</evidence>
<protein>
    <recommendedName>
        <fullName evidence="3">UDP-glucose/GDP-mannose dehydrogenase family protein</fullName>
    </recommendedName>
</protein>
<dbReference type="Proteomes" id="UP000241247">
    <property type="component" value="Unassembled WGS sequence"/>
</dbReference>
<name>A0A2T5B1A4_MYCDI</name>
<comment type="caution">
    <text evidence="1">The sequence shown here is derived from an EMBL/GenBank/DDBJ whole genome shotgun (WGS) entry which is preliminary data.</text>
</comment>
<reference evidence="1 2" key="1">
    <citation type="submission" date="2018-04" db="EMBL/GenBank/DDBJ databases">
        <title>Genomic Encyclopedia of Type Strains, Phase IV (KMG-IV): sequencing the most valuable type-strain genomes for metagenomic binning, comparative biology and taxonomic classification.</title>
        <authorList>
            <person name="Goeker M."/>
        </authorList>
    </citation>
    <scope>NUCLEOTIDE SEQUENCE [LARGE SCALE GENOMIC DNA]</scope>
    <source>
        <strain evidence="1 2">DSM 7138</strain>
    </source>
</reference>
<dbReference type="AlphaFoldDB" id="A0A2T5B1A4"/>
<dbReference type="SUPFAM" id="SSF52413">
    <property type="entry name" value="UDP-glucose/GDP-mannose dehydrogenase C-terminal domain"/>
    <property type="match status" value="1"/>
</dbReference>
<sequence>MPVFPRMREHYFDLTSVDLTPETLAEFDCVLLATDHDSFDYDFIQRHARLVVDTRGRYAASRHHNVHFA</sequence>
<evidence type="ECO:0000313" key="2">
    <source>
        <dbReference type="Proteomes" id="UP000241247"/>
    </source>
</evidence>
<organism evidence="1 2">
    <name type="scientific">Mycoplana dimorpha</name>
    <dbReference type="NCBI Taxonomy" id="28320"/>
    <lineage>
        <taxon>Bacteria</taxon>
        <taxon>Pseudomonadati</taxon>
        <taxon>Pseudomonadota</taxon>
        <taxon>Alphaproteobacteria</taxon>
        <taxon>Hyphomicrobiales</taxon>
        <taxon>Rhizobiaceae</taxon>
        <taxon>Mycoplana</taxon>
    </lineage>
</organism>
<gene>
    <name evidence="1" type="ORF">C7449_107176</name>
</gene>
<dbReference type="EMBL" id="PZZZ01000007">
    <property type="protein sequence ID" value="PTM92762.1"/>
    <property type="molecule type" value="Genomic_DNA"/>
</dbReference>
<evidence type="ECO:0008006" key="3">
    <source>
        <dbReference type="Google" id="ProtNLM"/>
    </source>
</evidence>
<dbReference type="InterPro" id="IPR036220">
    <property type="entry name" value="UDP-Glc/GDP-Man_DH_C_sf"/>
</dbReference>